<comment type="caution">
    <text evidence="1">The sequence shown here is derived from an EMBL/GenBank/DDBJ whole genome shotgun (WGS) entry which is preliminary data.</text>
</comment>
<dbReference type="Proteomes" id="UP000821866">
    <property type="component" value="Unassembled WGS sequence"/>
</dbReference>
<sequence>MAELEALAALSQQVQLLKELLQAQQQSCSVDAHQSSVLASAISPMVMVPCILIPPEFPEFWPGSSATWLVKMESAFCLRIIISLQERYAITVDMLPPSLRCVVPPPGPQAYDGLRGFVLALPQPAVPRQLLPTMRNISIEPRVVTTLMFTPVADSTTSALPTIVLSTLPTRRPLLLTTIAASTTAASSLQFTETTITQTLATYSAQTSTVVPTAPLKKRIPPVMTMAGHALVPVPLSTAKVLATLLSMTLAPAAIQLAQIPFLGVHFVRLRCHSQP</sequence>
<protein>
    <submittedName>
        <fullName evidence="1">Uncharacterized protein</fullName>
    </submittedName>
</protein>
<keyword evidence="2" id="KW-1185">Reference proteome</keyword>
<evidence type="ECO:0000313" key="2">
    <source>
        <dbReference type="Proteomes" id="UP000821866"/>
    </source>
</evidence>
<evidence type="ECO:0000313" key="1">
    <source>
        <dbReference type="EMBL" id="KAH8026799.1"/>
    </source>
</evidence>
<proteinExistence type="predicted"/>
<dbReference type="AlphaFoldDB" id="A0A9J6DX75"/>
<reference evidence="1" key="1">
    <citation type="journal article" date="2020" name="Cell">
        <title>Large-Scale Comparative Analyses of Tick Genomes Elucidate Their Genetic Diversity and Vector Capacities.</title>
        <authorList>
            <consortium name="Tick Genome and Microbiome Consortium (TIGMIC)"/>
            <person name="Jia N."/>
            <person name="Wang J."/>
            <person name="Shi W."/>
            <person name="Du L."/>
            <person name="Sun Y."/>
            <person name="Zhan W."/>
            <person name="Jiang J.F."/>
            <person name="Wang Q."/>
            <person name="Zhang B."/>
            <person name="Ji P."/>
            <person name="Bell-Sakyi L."/>
            <person name="Cui X.M."/>
            <person name="Yuan T.T."/>
            <person name="Jiang B.G."/>
            <person name="Yang W.F."/>
            <person name="Lam T.T."/>
            <person name="Chang Q.C."/>
            <person name="Ding S.J."/>
            <person name="Wang X.J."/>
            <person name="Zhu J.G."/>
            <person name="Ruan X.D."/>
            <person name="Zhao L."/>
            <person name="Wei J.T."/>
            <person name="Ye R.Z."/>
            <person name="Que T.C."/>
            <person name="Du C.H."/>
            <person name="Zhou Y.H."/>
            <person name="Cheng J.X."/>
            <person name="Dai P.F."/>
            <person name="Guo W.B."/>
            <person name="Han X.H."/>
            <person name="Huang E.J."/>
            <person name="Li L.F."/>
            <person name="Wei W."/>
            <person name="Gao Y.C."/>
            <person name="Liu J.Z."/>
            <person name="Shao H.Z."/>
            <person name="Wang X."/>
            <person name="Wang C.C."/>
            <person name="Yang T.C."/>
            <person name="Huo Q.B."/>
            <person name="Li W."/>
            <person name="Chen H.Y."/>
            <person name="Chen S.E."/>
            <person name="Zhou L.G."/>
            <person name="Ni X.B."/>
            <person name="Tian J.H."/>
            <person name="Sheng Y."/>
            <person name="Liu T."/>
            <person name="Pan Y.S."/>
            <person name="Xia L.Y."/>
            <person name="Li J."/>
            <person name="Zhao F."/>
            <person name="Cao W.C."/>
        </authorList>
    </citation>
    <scope>NUCLEOTIDE SEQUENCE</scope>
    <source>
        <strain evidence="1">Rmic-2018</strain>
    </source>
</reference>
<organism evidence="1 2">
    <name type="scientific">Rhipicephalus microplus</name>
    <name type="common">Cattle tick</name>
    <name type="synonym">Boophilus microplus</name>
    <dbReference type="NCBI Taxonomy" id="6941"/>
    <lineage>
        <taxon>Eukaryota</taxon>
        <taxon>Metazoa</taxon>
        <taxon>Ecdysozoa</taxon>
        <taxon>Arthropoda</taxon>
        <taxon>Chelicerata</taxon>
        <taxon>Arachnida</taxon>
        <taxon>Acari</taxon>
        <taxon>Parasitiformes</taxon>
        <taxon>Ixodida</taxon>
        <taxon>Ixodoidea</taxon>
        <taxon>Ixodidae</taxon>
        <taxon>Rhipicephalinae</taxon>
        <taxon>Rhipicephalus</taxon>
        <taxon>Boophilus</taxon>
    </lineage>
</organism>
<dbReference type="EMBL" id="JABSTU010000007">
    <property type="protein sequence ID" value="KAH8026799.1"/>
    <property type="molecule type" value="Genomic_DNA"/>
</dbReference>
<gene>
    <name evidence="1" type="ORF">HPB51_024914</name>
</gene>
<name>A0A9J6DX75_RHIMP</name>
<accession>A0A9J6DX75</accession>
<reference evidence="1" key="2">
    <citation type="submission" date="2021-09" db="EMBL/GenBank/DDBJ databases">
        <authorList>
            <person name="Jia N."/>
            <person name="Wang J."/>
            <person name="Shi W."/>
            <person name="Du L."/>
            <person name="Sun Y."/>
            <person name="Zhan W."/>
            <person name="Jiang J."/>
            <person name="Wang Q."/>
            <person name="Zhang B."/>
            <person name="Ji P."/>
            <person name="Sakyi L.B."/>
            <person name="Cui X."/>
            <person name="Yuan T."/>
            <person name="Jiang B."/>
            <person name="Yang W."/>
            <person name="Lam T.T.-Y."/>
            <person name="Chang Q."/>
            <person name="Ding S."/>
            <person name="Wang X."/>
            <person name="Zhu J."/>
            <person name="Ruan X."/>
            <person name="Zhao L."/>
            <person name="Wei J."/>
            <person name="Que T."/>
            <person name="Du C."/>
            <person name="Cheng J."/>
            <person name="Dai P."/>
            <person name="Han X."/>
            <person name="Huang E."/>
            <person name="Gao Y."/>
            <person name="Liu J."/>
            <person name="Shao H."/>
            <person name="Ye R."/>
            <person name="Li L."/>
            <person name="Wei W."/>
            <person name="Wang X."/>
            <person name="Wang C."/>
            <person name="Huo Q."/>
            <person name="Li W."/>
            <person name="Guo W."/>
            <person name="Chen H."/>
            <person name="Chen S."/>
            <person name="Zhou L."/>
            <person name="Zhou L."/>
            <person name="Ni X."/>
            <person name="Tian J."/>
            <person name="Zhou Y."/>
            <person name="Sheng Y."/>
            <person name="Liu T."/>
            <person name="Pan Y."/>
            <person name="Xia L."/>
            <person name="Li J."/>
            <person name="Zhao F."/>
            <person name="Cao W."/>
        </authorList>
    </citation>
    <scope>NUCLEOTIDE SEQUENCE</scope>
    <source>
        <strain evidence="1">Rmic-2018</strain>
        <tissue evidence="1">Larvae</tissue>
    </source>
</reference>